<evidence type="ECO:0000256" key="2">
    <source>
        <dbReference type="SAM" id="Phobius"/>
    </source>
</evidence>
<dbReference type="OrthoDB" id="5583977at2759"/>
<evidence type="ECO:0008006" key="5">
    <source>
        <dbReference type="Google" id="ProtNLM"/>
    </source>
</evidence>
<feature type="transmembrane region" description="Helical" evidence="2">
    <location>
        <begin position="20"/>
        <end position="41"/>
    </location>
</feature>
<reference evidence="4" key="1">
    <citation type="submission" date="2011-02" db="EMBL/GenBank/DDBJ databases">
        <title>The Genome Sequence of Capsaspora owczarzaki ATCC 30864.</title>
        <authorList>
            <person name="Russ C."/>
            <person name="Cuomo C."/>
            <person name="Burger G."/>
            <person name="Gray M.W."/>
            <person name="Holland P.W.H."/>
            <person name="King N."/>
            <person name="Lang F.B.F."/>
            <person name="Roger A.J."/>
            <person name="Ruiz-Trillo I."/>
            <person name="Young S.K."/>
            <person name="Zeng Q."/>
            <person name="Gargeya S."/>
            <person name="Alvarado L."/>
            <person name="Berlin A."/>
            <person name="Chapman S.B."/>
            <person name="Chen Z."/>
            <person name="Freedman E."/>
            <person name="Gellesch M."/>
            <person name="Goldberg J."/>
            <person name="Griggs A."/>
            <person name="Gujja S."/>
            <person name="Heilman E."/>
            <person name="Heiman D."/>
            <person name="Howarth C."/>
            <person name="Mehta T."/>
            <person name="Neiman D."/>
            <person name="Pearson M."/>
            <person name="Roberts A."/>
            <person name="Saif S."/>
            <person name="Shea T."/>
            <person name="Shenoy N."/>
            <person name="Sisk P."/>
            <person name="Stolte C."/>
            <person name="Sykes S."/>
            <person name="White J."/>
            <person name="Yandava C."/>
            <person name="Haas B."/>
            <person name="Nusbaum C."/>
            <person name="Birren B."/>
        </authorList>
    </citation>
    <scope>NUCLEOTIDE SEQUENCE</scope>
    <source>
        <strain evidence="4">ATCC 30864</strain>
    </source>
</reference>
<dbReference type="eggNOG" id="ENOG502SU48">
    <property type="taxonomic scope" value="Eukaryota"/>
</dbReference>
<feature type="compositionally biased region" description="Basic and acidic residues" evidence="1">
    <location>
        <begin position="287"/>
        <end position="298"/>
    </location>
</feature>
<feature type="region of interest" description="Disordered" evidence="1">
    <location>
        <begin position="287"/>
        <end position="360"/>
    </location>
</feature>
<accession>A0A0D2VRG9</accession>
<dbReference type="Proteomes" id="UP000008743">
    <property type="component" value="Unassembled WGS sequence"/>
</dbReference>
<keyword evidence="2" id="KW-0812">Transmembrane</keyword>
<dbReference type="RefSeq" id="XP_004348075.1">
    <property type="nucleotide sequence ID" value="XM_004348025.2"/>
</dbReference>
<keyword evidence="2" id="KW-1133">Transmembrane helix</keyword>
<evidence type="ECO:0000313" key="3">
    <source>
        <dbReference type="EMBL" id="KJE93462.1"/>
    </source>
</evidence>
<dbReference type="EMBL" id="KE346365">
    <property type="protein sequence ID" value="KJE93462.1"/>
    <property type="molecule type" value="Genomic_DNA"/>
</dbReference>
<sequence length="360" mass="41191">MPDKTVDFNLDESPFAAEWGLYGVALVNFLVNFTVACYLVYWRNWAPIRAKQLDFLLLSSASGWIWLIGAMSATRTIPQVGAMLSCNFWAFWVQFCFGALMWCACIILRMYRLYVIMIATKMRMNVSNPRAWMYGRLVMVCSPVILFCIIATATNAVPIVPQPTSAGVYVDLCSMEWWALYSLMVFCIVYLLLVVWLMVQLRRIRKFLNEFRETKIAFWCVVISGVFYAVIHVMAWQKKVWGRVLCVAMILVMVNVSYWLILGPTVIGRWFNPEAFLAKFHADKDYQPNSTTKKENSSTKHNMSINPLAKASSRKSEGQSDRTEESEHNQSEFEVRMTENEFSVVPAGEIAGNEDGPEEA</sequence>
<organism evidence="3 4">
    <name type="scientific">Capsaspora owczarzaki (strain ATCC 30864)</name>
    <dbReference type="NCBI Taxonomy" id="595528"/>
    <lineage>
        <taxon>Eukaryota</taxon>
        <taxon>Filasterea</taxon>
        <taxon>Capsaspora</taxon>
    </lineage>
</organism>
<dbReference type="AlphaFoldDB" id="A0A0D2VRG9"/>
<evidence type="ECO:0000256" key="1">
    <source>
        <dbReference type="SAM" id="MobiDB-lite"/>
    </source>
</evidence>
<name>A0A0D2VRG9_CAPO3</name>
<protein>
    <recommendedName>
        <fullName evidence="5">G-protein coupled receptors family 2 profile 2 domain-containing protein</fullName>
    </recommendedName>
</protein>
<proteinExistence type="predicted"/>
<dbReference type="OMA" id="WILRTMN"/>
<feature type="transmembrane region" description="Helical" evidence="2">
    <location>
        <begin position="177"/>
        <end position="196"/>
    </location>
</feature>
<gene>
    <name evidence="3" type="ORF">CAOG_004250</name>
</gene>
<feature type="transmembrane region" description="Helical" evidence="2">
    <location>
        <begin position="53"/>
        <end position="71"/>
    </location>
</feature>
<dbReference type="PhylomeDB" id="A0A0D2VRG9"/>
<feature type="transmembrane region" description="Helical" evidence="2">
    <location>
        <begin position="216"/>
        <end position="235"/>
    </location>
</feature>
<feature type="transmembrane region" description="Helical" evidence="2">
    <location>
        <begin position="91"/>
        <end position="111"/>
    </location>
</feature>
<feature type="compositionally biased region" description="Basic and acidic residues" evidence="1">
    <location>
        <begin position="314"/>
        <end position="339"/>
    </location>
</feature>
<evidence type="ECO:0000313" key="4">
    <source>
        <dbReference type="Proteomes" id="UP000008743"/>
    </source>
</evidence>
<keyword evidence="4" id="KW-1185">Reference proteome</keyword>
<dbReference type="InParanoid" id="A0A0D2VRG9"/>
<feature type="transmembrane region" description="Helical" evidence="2">
    <location>
        <begin position="132"/>
        <end position="157"/>
    </location>
</feature>
<feature type="transmembrane region" description="Helical" evidence="2">
    <location>
        <begin position="241"/>
        <end position="261"/>
    </location>
</feature>
<keyword evidence="2" id="KW-0472">Membrane</keyword>